<evidence type="ECO:0000313" key="2">
    <source>
        <dbReference type="Proteomes" id="UP000054721"/>
    </source>
</evidence>
<proteinExistence type="predicted"/>
<evidence type="ECO:0000313" key="1">
    <source>
        <dbReference type="EMBL" id="KRZ46976.1"/>
    </source>
</evidence>
<gene>
    <name evidence="1" type="ORF">T02_3170</name>
</gene>
<dbReference type="Proteomes" id="UP000054721">
    <property type="component" value="Unassembled WGS sequence"/>
</dbReference>
<dbReference type="AlphaFoldDB" id="A0A0V1KIA3"/>
<organism evidence="1 2">
    <name type="scientific">Trichinella nativa</name>
    <dbReference type="NCBI Taxonomy" id="6335"/>
    <lineage>
        <taxon>Eukaryota</taxon>
        <taxon>Metazoa</taxon>
        <taxon>Ecdysozoa</taxon>
        <taxon>Nematoda</taxon>
        <taxon>Enoplea</taxon>
        <taxon>Dorylaimia</taxon>
        <taxon>Trichinellida</taxon>
        <taxon>Trichinellidae</taxon>
        <taxon>Trichinella</taxon>
    </lineage>
</organism>
<sequence>MYIYGVSESSLNSGSFIYEGIQAYSLALHVTDEKVVWIIEVFFLGKKI</sequence>
<reference evidence="1 2" key="1">
    <citation type="submission" date="2015-05" db="EMBL/GenBank/DDBJ databases">
        <title>Evolution of Trichinella species and genotypes.</title>
        <authorList>
            <person name="Korhonen P.K."/>
            <person name="Edoardo P."/>
            <person name="Giuseppe L.R."/>
            <person name="Gasser R.B."/>
        </authorList>
    </citation>
    <scope>NUCLEOTIDE SEQUENCE [LARGE SCALE GENOMIC DNA]</scope>
    <source>
        <strain evidence="1">ISS10</strain>
    </source>
</reference>
<accession>A0A0V1KIA3</accession>
<protein>
    <submittedName>
        <fullName evidence="1">Uncharacterized protein</fullName>
    </submittedName>
</protein>
<keyword evidence="2" id="KW-1185">Reference proteome</keyword>
<comment type="caution">
    <text evidence="1">The sequence shown here is derived from an EMBL/GenBank/DDBJ whole genome shotgun (WGS) entry which is preliminary data.</text>
</comment>
<dbReference type="EMBL" id="JYDW01001657">
    <property type="protein sequence ID" value="KRZ46976.1"/>
    <property type="molecule type" value="Genomic_DNA"/>
</dbReference>
<name>A0A0V1KIA3_9BILA</name>